<name>A0A7R8ZQ92_9CRUS</name>
<accession>A0A7R8ZQ92</accession>
<dbReference type="SMART" id="SM00165">
    <property type="entry name" value="UBA"/>
    <property type="match status" value="1"/>
</dbReference>
<gene>
    <name evidence="5" type="ORF">CTOB1V02_LOCUS5503</name>
</gene>
<dbReference type="InterPro" id="IPR056850">
    <property type="entry name" value="ARM_UBP34_24_USP9X_Y"/>
</dbReference>
<dbReference type="GO" id="GO:0006508">
    <property type="term" value="P:proteolysis"/>
    <property type="evidence" value="ECO:0007669"/>
    <property type="project" value="UniProtKB-KW"/>
</dbReference>
<feature type="region of interest" description="Disordered" evidence="4">
    <location>
        <begin position="609"/>
        <end position="645"/>
    </location>
</feature>
<evidence type="ECO:0000313" key="5">
    <source>
        <dbReference type="EMBL" id="CAD7227602.1"/>
    </source>
</evidence>
<dbReference type="InterPro" id="IPR009060">
    <property type="entry name" value="UBA-like_sf"/>
</dbReference>
<protein>
    <submittedName>
        <fullName evidence="5">Uncharacterized protein</fullName>
    </submittedName>
</protein>
<keyword evidence="1" id="KW-0645">Protease</keyword>
<dbReference type="Pfam" id="PF25010">
    <property type="entry name" value="ARM_UBP24_USP9X-Y"/>
    <property type="match status" value="1"/>
</dbReference>
<dbReference type="AlphaFoldDB" id="A0A7R8ZQ92"/>
<dbReference type="SUPFAM" id="SSF46934">
    <property type="entry name" value="UBA-like"/>
    <property type="match status" value="1"/>
</dbReference>
<keyword evidence="3" id="KW-0378">Hydrolase</keyword>
<dbReference type="InterPro" id="IPR015940">
    <property type="entry name" value="UBA"/>
</dbReference>
<feature type="region of interest" description="Disordered" evidence="4">
    <location>
        <begin position="59"/>
        <end position="83"/>
    </location>
</feature>
<evidence type="ECO:0000256" key="4">
    <source>
        <dbReference type="SAM" id="MobiDB-lite"/>
    </source>
</evidence>
<keyword evidence="2" id="KW-0833">Ubl conjugation pathway</keyword>
<evidence type="ECO:0000256" key="2">
    <source>
        <dbReference type="ARBA" id="ARBA00022786"/>
    </source>
</evidence>
<dbReference type="Gene3D" id="1.10.8.10">
    <property type="entry name" value="DNA helicase RuvA subunit, C-terminal domain"/>
    <property type="match status" value="1"/>
</dbReference>
<dbReference type="GO" id="GO:0008233">
    <property type="term" value="F:peptidase activity"/>
    <property type="evidence" value="ECO:0007669"/>
    <property type="project" value="UniProtKB-KW"/>
</dbReference>
<evidence type="ECO:0000256" key="3">
    <source>
        <dbReference type="ARBA" id="ARBA00022801"/>
    </source>
</evidence>
<organism evidence="5">
    <name type="scientific">Cyprideis torosa</name>
    <dbReference type="NCBI Taxonomy" id="163714"/>
    <lineage>
        <taxon>Eukaryota</taxon>
        <taxon>Metazoa</taxon>
        <taxon>Ecdysozoa</taxon>
        <taxon>Arthropoda</taxon>
        <taxon>Crustacea</taxon>
        <taxon>Oligostraca</taxon>
        <taxon>Ostracoda</taxon>
        <taxon>Podocopa</taxon>
        <taxon>Podocopida</taxon>
        <taxon>Cytherocopina</taxon>
        <taxon>Cytheroidea</taxon>
        <taxon>Cytherideidae</taxon>
        <taxon>Cyprideis</taxon>
    </lineage>
</organism>
<dbReference type="PROSITE" id="PS50030">
    <property type="entry name" value="UBA"/>
    <property type="match status" value="1"/>
</dbReference>
<reference evidence="5" key="1">
    <citation type="submission" date="2020-11" db="EMBL/GenBank/DDBJ databases">
        <authorList>
            <person name="Tran Van P."/>
        </authorList>
    </citation>
    <scope>NUCLEOTIDE SEQUENCE</scope>
</reference>
<dbReference type="OrthoDB" id="6360939at2759"/>
<dbReference type="EMBL" id="OB661193">
    <property type="protein sequence ID" value="CAD7227602.1"/>
    <property type="molecule type" value="Genomic_DNA"/>
</dbReference>
<sequence length="645" mass="72953">MDSEAENENVVLLLGMGFQDLDEIKRCLRMAKNDVNVAVGYLTQENTISSYSTMENLFSLTDDPPRNTSDGGSGDGPGGSESNPLEFPLTHLYDLESRVFCEQWNIPYRRDESLGRCLLACTEQYKAGIDNDPNAQRFLNRVFPECMAKLCNSPMVDRWKSDVQQGVYDMAEMYLDLVLACLQMPQKPMSDIGSGDAPSQPFPPLHVLEGAFGTVLDLESGWARKNQHMDPSQFQMTNDEELLAPVPRNTFNRYGFVCDLLNYFQSKDGLNLIHGVFERGLAPHEKVPETGEQVTEVHPLFLSPRLMSVLLAPFGNCAEVLNAAIFDPAMEPCMIKAVKYFQSVSDEDLRGDNAQAILDLIVTMERLCKFLYTHLLPEMAENRLKIVLRMLDSHHFHAKMTALKELMRLLEQCQISNSNHRDHFNEALLVSWLEKNHVLMLTLDGNIDNVHYCDRLRKILDALGDRLSLQEIAKMWQMQEGQNSHIVENVHCLLSGAVGKFSREQFDHLLKLVLKSWKRDRDRAKERLVSFVGRVGKEVVRSVPKHAEKVGAGFYVILEVLWNMSHEPSLAPRVVDRAIDEFMALMEDLSSSLECLAKMLHRDFSLEGGDSGEELHSPAMSTKRSPGISGRKVEVSPQQGDHIIR</sequence>
<proteinExistence type="predicted"/>
<evidence type="ECO:0000256" key="1">
    <source>
        <dbReference type="ARBA" id="ARBA00022670"/>
    </source>
</evidence>